<evidence type="ECO:0000313" key="7">
    <source>
        <dbReference type="Proteomes" id="UP001144297"/>
    </source>
</evidence>
<evidence type="ECO:0000256" key="3">
    <source>
        <dbReference type="ARBA" id="ARBA00022989"/>
    </source>
</evidence>
<keyword evidence="3" id="KW-1133">Transmembrane helix</keyword>
<evidence type="ECO:0000313" key="6">
    <source>
        <dbReference type="EMBL" id="GLI53593.1"/>
    </source>
</evidence>
<dbReference type="PANTHER" id="PTHR34457">
    <property type="entry name" value="EMBRYO DEFECTIVE 2410"/>
    <property type="match status" value="1"/>
</dbReference>
<evidence type="ECO:0000256" key="4">
    <source>
        <dbReference type="ARBA" id="ARBA00023136"/>
    </source>
</evidence>
<sequence>MKKKILILLIISALIIFFIIGKADVSSIFLKPAINELKDMLGMEVSIDKVYIHFIPLYFEFKNVTTFNSVTDEKDNFKFKKVKLYIGLTKIFNKEIEIRKAVLYSADFSVKHSTLNRYIENISEYLKKPSKFPLKVKINSLEIENFSGSIYDSDLKLNLKDLYGRVILKGKPDISVLSNIKLISFKYPNIDTNLKASFKIKNQEVILEELKFFDINSLLKASGRINYSNFLGEFFVSSKIFFKSLMKIFGIDREGYGEVNIDGKLIFDKGKKWQDRIRLSLTFNSSFFLEELMQILKVSEKLSGFTESEGKVEGTISSPQISAKASLKKGNILGVRVDEINTQAFYKDGILEFKNGKVRLYGGVAQAYVWITLPKVIKHYVFIDIDNVSSNGIFEVIHWNPNIAEGTVKGWLISEGENFSPKGSFVYLRKSQKPDDLRGKIEWIKGDFSSINEIYKFSSLEIALSKTMAKASGYIDAHNNHLNIDFIAFSKDINELLIPYQKGIYGDMNIKGRLHGSTENPEIAINFSSEKIHVLAHEIEKSIPEHPVTFDNLKGDIIYKKNLLLINNITGKDISLKGKILFPQAKNIFEITNPIYDILFSVKNIPVQNLYIEGIDKEVNTYISVDGSIKDKGNITGKVIFSPIFIRDNKIIDKLTALIVFDRNFIFIKNLDINNNGNILNASGYVNLHGELNISGKSKLFDITNITKDYVKKLGIQYIEKMNLTNLHFNILGSIKKPTVTVNTGLITKLKNGKKIYGIISLNYEQNHLSVQSNIMKGILFTLEGFTNKKEWNMAGNFSSARVDPLVGLFINNLPEDLVILIDGKIKASLVNQNLNAQIDLKQIFTRLYGIGLNNKNPVNINIEKGNVYFNTITLLGQSTELTIKGKIVDYFDILIEGSTDLRPLKALFKVDDIRGRASMQVYIYESRKNPEIAGEVDIDNASLTLKKDIPTLNNLNAIVSFNENKVVIEKAYGTFSEGNIQMDGTVYLEKFAIKQLALSGKISQVRWIFAPRSWTYLNGQIYLTGSYNQPFLSGQVNIQNGLYTERFDWTKLALKSSSSKTVVTKDSWFNNLRFNLRVQTSNFFVNNNLATVNLNSDMVLKGSIPEPSLIGWINAKDGWIYFRGNKFDISKLFIQFNDPTSIKPYLNISARTSISQYNINLNINGYIDQFNLILSSNPPLSESELLNMLVLGQNGAGGKGIPGASEAASFITGQMQEVIEERVRGLTGLDVMTVEPGISKTTGSIGPRVTVGKKLMDGRMTVTYSATTGTTAEQIIKIEYLVKKGISLVGTKDEIGGLSGAIKFRFEFH</sequence>
<keyword evidence="4" id="KW-0472">Membrane</keyword>
<dbReference type="InterPro" id="IPR053022">
    <property type="entry name" value="Chloroplast_translocon_comp"/>
</dbReference>
<protein>
    <recommendedName>
        <fullName evidence="5">Translocation and assembly module TamB C-terminal domain-containing protein</fullName>
    </recommendedName>
</protein>
<comment type="caution">
    <text evidence="6">The sequence shown here is derived from an EMBL/GenBank/DDBJ whole genome shotgun (WGS) entry which is preliminary data.</text>
</comment>
<evidence type="ECO:0000256" key="2">
    <source>
        <dbReference type="ARBA" id="ARBA00022692"/>
    </source>
</evidence>
<evidence type="ECO:0000259" key="5">
    <source>
        <dbReference type="Pfam" id="PF04357"/>
    </source>
</evidence>
<dbReference type="GO" id="GO:0009306">
    <property type="term" value="P:protein secretion"/>
    <property type="evidence" value="ECO:0007669"/>
    <property type="project" value="InterPro"/>
</dbReference>
<dbReference type="EMBL" id="BSDX01000001">
    <property type="protein sequence ID" value="GLI53593.1"/>
    <property type="molecule type" value="Genomic_DNA"/>
</dbReference>
<reference evidence="6" key="1">
    <citation type="submission" date="2022-12" db="EMBL/GenBank/DDBJ databases">
        <title>Reference genome sequencing for broad-spectrum identification of bacterial and archaeal isolates by mass spectrometry.</title>
        <authorList>
            <person name="Sekiguchi Y."/>
            <person name="Tourlousse D.M."/>
        </authorList>
    </citation>
    <scope>NUCLEOTIDE SEQUENCE</scope>
    <source>
        <strain evidence="6">TSL-P1</strain>
    </source>
</reference>
<feature type="domain" description="Translocation and assembly module TamB C-terminal" evidence="5">
    <location>
        <begin position="977"/>
        <end position="1309"/>
    </location>
</feature>
<keyword evidence="2" id="KW-0812">Transmembrane</keyword>
<proteinExistence type="predicted"/>
<dbReference type="Pfam" id="PF04357">
    <property type="entry name" value="TamB"/>
    <property type="match status" value="1"/>
</dbReference>
<evidence type="ECO:0000256" key="1">
    <source>
        <dbReference type="ARBA" id="ARBA00004167"/>
    </source>
</evidence>
<dbReference type="GO" id="GO:0005886">
    <property type="term" value="C:plasma membrane"/>
    <property type="evidence" value="ECO:0007669"/>
    <property type="project" value="InterPro"/>
</dbReference>
<dbReference type="Proteomes" id="UP001144297">
    <property type="component" value="Unassembled WGS sequence"/>
</dbReference>
<organism evidence="6 7">
    <name type="scientific">Thermodesulfovibrio yellowstonii</name>
    <dbReference type="NCBI Taxonomy" id="28262"/>
    <lineage>
        <taxon>Bacteria</taxon>
        <taxon>Pseudomonadati</taxon>
        <taxon>Nitrospirota</taxon>
        <taxon>Thermodesulfovibrionia</taxon>
        <taxon>Thermodesulfovibrionales</taxon>
        <taxon>Thermodesulfovibrionaceae</taxon>
        <taxon>Thermodesulfovibrio</taxon>
    </lineage>
</organism>
<name>A0A9W6GGK0_9BACT</name>
<comment type="subcellular location">
    <subcellularLocation>
        <location evidence="1">Membrane</location>
        <topology evidence="1">Single-pass membrane protein</topology>
    </subcellularLocation>
</comment>
<dbReference type="InterPro" id="IPR007452">
    <property type="entry name" value="TamB_C"/>
</dbReference>
<keyword evidence="7" id="KW-1185">Reference proteome</keyword>
<gene>
    <name evidence="6" type="ORF">TISLANDTSLP1_12860</name>
</gene>
<dbReference type="PANTHER" id="PTHR34457:SF3">
    <property type="entry name" value="PROTEIN TIC236, CHLOROPLASTIC"/>
    <property type="match status" value="1"/>
</dbReference>
<accession>A0A9W6GGK0</accession>